<dbReference type="Proteomes" id="UP000184052">
    <property type="component" value="Unassembled WGS sequence"/>
</dbReference>
<dbReference type="InterPro" id="IPR047650">
    <property type="entry name" value="Transpos_IS110"/>
</dbReference>
<dbReference type="Pfam" id="PF01548">
    <property type="entry name" value="DEDD_Tnp_IS110"/>
    <property type="match status" value="1"/>
</dbReference>
<dbReference type="STRING" id="1121476.SAMN02745751_03637"/>
<dbReference type="GO" id="GO:0006313">
    <property type="term" value="P:DNA transposition"/>
    <property type="evidence" value="ECO:0007669"/>
    <property type="project" value="InterPro"/>
</dbReference>
<evidence type="ECO:0000313" key="4">
    <source>
        <dbReference type="EMBL" id="SHJ91177.1"/>
    </source>
</evidence>
<feature type="domain" description="Transposase IS116/IS110/IS902 C-terminal" evidence="2">
    <location>
        <begin position="288"/>
        <end position="371"/>
    </location>
</feature>
<dbReference type="Pfam" id="PF02371">
    <property type="entry name" value="Transposase_20"/>
    <property type="match status" value="1"/>
</dbReference>
<name>A0A1M6N634_9FIRM</name>
<proteinExistence type="predicted"/>
<dbReference type="OrthoDB" id="9811278at2"/>
<dbReference type="RefSeq" id="WP_073051093.1">
    <property type="nucleotide sequence ID" value="NZ_FQZL01000053.1"/>
</dbReference>
<keyword evidence="5" id="KW-1185">Reference proteome</keyword>
<dbReference type="AlphaFoldDB" id="A0A1M6N634"/>
<evidence type="ECO:0000259" key="2">
    <source>
        <dbReference type="Pfam" id="PF02371"/>
    </source>
</evidence>
<protein>
    <submittedName>
        <fullName evidence="4">Transposase IS116/IS110/IS902 family protein</fullName>
    </submittedName>
</protein>
<dbReference type="GO" id="GO:0003677">
    <property type="term" value="F:DNA binding"/>
    <property type="evidence" value="ECO:0007669"/>
    <property type="project" value="InterPro"/>
</dbReference>
<dbReference type="EMBL" id="FQZL01000061">
    <property type="protein sequence ID" value="SHJ91177.1"/>
    <property type="molecule type" value="Genomic_DNA"/>
</dbReference>
<dbReference type="EMBL" id="FQZL01000053">
    <property type="protein sequence ID" value="SHJ88698.1"/>
    <property type="molecule type" value="Genomic_DNA"/>
</dbReference>
<reference evidence="4 5" key="1">
    <citation type="submission" date="2016-11" db="EMBL/GenBank/DDBJ databases">
        <authorList>
            <person name="Jaros S."/>
            <person name="Januszkiewicz K."/>
            <person name="Wedrychowicz H."/>
        </authorList>
    </citation>
    <scope>NUCLEOTIDE SEQUENCE [LARGE SCALE GENOMIC DNA]</scope>
    <source>
        <strain evidence="4 5">DSM 17477</strain>
    </source>
</reference>
<accession>A0A1M6N634</accession>
<evidence type="ECO:0000313" key="5">
    <source>
        <dbReference type="Proteomes" id="UP000184052"/>
    </source>
</evidence>
<dbReference type="PANTHER" id="PTHR33055">
    <property type="entry name" value="TRANSPOSASE FOR INSERTION SEQUENCE ELEMENT IS1111A"/>
    <property type="match status" value="1"/>
</dbReference>
<gene>
    <name evidence="3" type="ORF">SAMN02745751_03637</name>
    <name evidence="4" type="ORF">SAMN02745751_03692</name>
</gene>
<dbReference type="InterPro" id="IPR003346">
    <property type="entry name" value="Transposase_20"/>
</dbReference>
<feature type="domain" description="Transposase IS110-like N-terminal" evidence="1">
    <location>
        <begin position="19"/>
        <end position="179"/>
    </location>
</feature>
<dbReference type="NCBIfam" id="NF033542">
    <property type="entry name" value="transpos_IS110"/>
    <property type="match status" value="1"/>
</dbReference>
<evidence type="ECO:0000313" key="3">
    <source>
        <dbReference type="EMBL" id="SHJ88698.1"/>
    </source>
</evidence>
<dbReference type="InterPro" id="IPR002525">
    <property type="entry name" value="Transp_IS110-like_N"/>
</dbReference>
<evidence type="ECO:0000259" key="1">
    <source>
        <dbReference type="Pfam" id="PF01548"/>
    </source>
</evidence>
<dbReference type="GO" id="GO:0004803">
    <property type="term" value="F:transposase activity"/>
    <property type="evidence" value="ECO:0007669"/>
    <property type="project" value="InterPro"/>
</dbReference>
<organism evidence="4 5">
    <name type="scientific">Dethiosulfatibacter aminovorans DSM 17477</name>
    <dbReference type="NCBI Taxonomy" id="1121476"/>
    <lineage>
        <taxon>Bacteria</taxon>
        <taxon>Bacillati</taxon>
        <taxon>Bacillota</taxon>
        <taxon>Tissierellia</taxon>
        <taxon>Dethiosulfatibacter</taxon>
    </lineage>
</organism>
<sequence length="427" mass="49067">MNHTQNERIKQVQEETIIIGIDIASEVHYARAFDWRGIELGKVISFDNKFEGFTKLRMWIQTLMIEHGKEKVLLGAEPTGHYWFSLADYAKENELKLVLVNPYHVKKSKELDDNHPSKSDRKDPKTIAKLVIEGRYIEPYIPEGVYAELRIATASRDRLVKDLNGLKNRIERWLKIYFPEYKEVFGSPYGIGSMVVLCNAPLPEDIMKLGAKGINQLWRDRKIRAVGMKRAEELYAAAKRSVGRKTGIRMARMEILMLLEDYHRKIEQQEELLEIIEALCLDIPEVEKILKIKGVGLVSVAGFFAEVGDIRRFKSPKQIQKLAGLAIKENSSGKHKGQTGISKRGRKRLRAILFQVIMPLVAKNEQFKEIHRYYTTRKQNPLKKKQSLIAICCKLIRVIFGICTKGFDYDGNKMITDIKRPAELVAA</sequence>